<dbReference type="EMBL" id="CP011035">
    <property type="protein sequence ID" value="ALS34967.1"/>
    <property type="molecule type" value="Genomic_DNA"/>
</dbReference>
<protein>
    <recommendedName>
        <fullName evidence="4">DUF4331 domain-containing protein</fullName>
    </recommendedName>
</protein>
<evidence type="ECO:0008006" key="4">
    <source>
        <dbReference type="Google" id="ProtNLM"/>
    </source>
</evidence>
<evidence type="ECO:0000313" key="3">
    <source>
        <dbReference type="Proteomes" id="UP000065261"/>
    </source>
</evidence>
<dbReference type="RefSeq" id="WP_058374951.1">
    <property type="nucleotide sequence ID" value="NZ_CP011035.1"/>
</dbReference>
<reference evidence="2 3" key="1">
    <citation type="submission" date="2015-03" db="EMBL/GenBank/DDBJ databases">
        <authorList>
            <person name="Murphy D."/>
        </authorList>
    </citation>
    <scope>NUCLEOTIDE SEQUENCE [LARGE SCALE GENOMIC DNA]</scope>
    <source>
        <strain evidence="2 3">KMM 520</strain>
    </source>
</reference>
<gene>
    <name evidence="2" type="ORF">PTRA_b0496</name>
</gene>
<dbReference type="OrthoDB" id="525451at2"/>
<dbReference type="KEGG" id="ptn:PTRA_b0496"/>
<accession>A0A0U2WIS9</accession>
<dbReference type="Pfam" id="PF14224">
    <property type="entry name" value="DUF4331"/>
    <property type="match status" value="1"/>
</dbReference>
<dbReference type="Proteomes" id="UP000065261">
    <property type="component" value="Chromosome II"/>
</dbReference>
<dbReference type="AlphaFoldDB" id="A0A0U2WIS9"/>
<keyword evidence="1" id="KW-0732">Signal</keyword>
<feature type="signal peptide" evidence="1">
    <location>
        <begin position="1"/>
        <end position="24"/>
    </location>
</feature>
<organism evidence="2">
    <name type="scientific">Pseudoalteromonas translucida KMM 520</name>
    <dbReference type="NCBI Taxonomy" id="1315283"/>
    <lineage>
        <taxon>Bacteria</taxon>
        <taxon>Pseudomonadati</taxon>
        <taxon>Pseudomonadota</taxon>
        <taxon>Gammaproteobacteria</taxon>
        <taxon>Alteromonadales</taxon>
        <taxon>Pseudoalteromonadaceae</taxon>
        <taxon>Pseudoalteromonas</taxon>
    </lineage>
</organism>
<evidence type="ECO:0000256" key="1">
    <source>
        <dbReference type="SAM" id="SignalP"/>
    </source>
</evidence>
<dbReference type="InterPro" id="IPR025566">
    <property type="entry name" value="DUF4331"/>
</dbReference>
<proteinExistence type="predicted"/>
<name>A0A0U2WIS9_9GAMM</name>
<sequence length="530" mass="56164">MKAFTPSILAVVICATFASASSEASSHREAPNISRFPTLDSTDFYVFNSYEQGRGDFVTLIANYIPLQDAYGGPNYFAMDPDATYSIHIDNDGDAIEDITFAFNFKSMLPNDNQGVQLTVGPEGNQRTVSVPLKNVGGITAGNDSAANFSESYTVNMISGPQKTGTSVQLSNTTTSSTTFNKPLDYVGNKTFTSKQDYQMYADQFMYQVAIANCDGMAKVFVGQRKDSFVVNLGKTFDLVNYVPVEGDSAAGAGDGSGFPGGITQSADNDDLADKNITSIAIEIPKSCVIGSGNGVIGSWTTASLPQARILNPNAKFANNAVNGGALTQVSRLGNPLVNELVIGIKDKDTFSTAHPKDDGQFLDYVSHPSLPELLNILFKDAVNTTLGTNFATLAPTNFPRNDLITAFLTGFADVNQQATVTPSEMLRLNTKIAATAQADQSTFGVAGNDLAGFPNGRRPGDDVVDIALRVVMGRLCHPIPVAGVDTNLGLCKPEDAEVGTVQFTDGAPINAAMMDASFPYLTTPLAGSK</sequence>
<dbReference type="PATRIC" id="fig|1315283.4.peg.3556"/>
<evidence type="ECO:0000313" key="2">
    <source>
        <dbReference type="EMBL" id="ALS34967.1"/>
    </source>
</evidence>
<feature type="chain" id="PRO_5006833650" description="DUF4331 domain-containing protein" evidence="1">
    <location>
        <begin position="25"/>
        <end position="530"/>
    </location>
</feature>